<keyword evidence="5 9" id="KW-0560">Oxidoreductase</keyword>
<evidence type="ECO:0000256" key="7">
    <source>
        <dbReference type="ARBA" id="ARBA00023033"/>
    </source>
</evidence>
<keyword evidence="7 9" id="KW-0503">Monooxygenase</keyword>
<dbReference type="PRINTS" id="PR00385">
    <property type="entry name" value="P450"/>
</dbReference>
<gene>
    <name evidence="10" type="ORF">F5X68DRAFT_128330</name>
</gene>
<evidence type="ECO:0000256" key="5">
    <source>
        <dbReference type="ARBA" id="ARBA00023002"/>
    </source>
</evidence>
<dbReference type="GO" id="GO:0004497">
    <property type="term" value="F:monooxygenase activity"/>
    <property type="evidence" value="ECO:0007669"/>
    <property type="project" value="UniProtKB-KW"/>
</dbReference>
<dbReference type="GO" id="GO:0020037">
    <property type="term" value="F:heme binding"/>
    <property type="evidence" value="ECO:0007669"/>
    <property type="project" value="InterPro"/>
</dbReference>
<dbReference type="Gene3D" id="1.10.630.10">
    <property type="entry name" value="Cytochrome P450"/>
    <property type="match status" value="1"/>
</dbReference>
<evidence type="ECO:0000313" key="11">
    <source>
        <dbReference type="Proteomes" id="UP000770015"/>
    </source>
</evidence>
<comment type="similarity">
    <text evidence="2 9">Belongs to the cytochrome P450 family.</text>
</comment>
<dbReference type="SUPFAM" id="SSF48264">
    <property type="entry name" value="Cytochrome P450"/>
    <property type="match status" value="1"/>
</dbReference>
<dbReference type="Proteomes" id="UP000770015">
    <property type="component" value="Unassembled WGS sequence"/>
</dbReference>
<comment type="cofactor">
    <cofactor evidence="1 8">
        <name>heme</name>
        <dbReference type="ChEBI" id="CHEBI:30413"/>
    </cofactor>
</comment>
<dbReference type="InterPro" id="IPR001128">
    <property type="entry name" value="Cyt_P450"/>
</dbReference>
<dbReference type="InterPro" id="IPR002401">
    <property type="entry name" value="Cyt_P450_E_grp-I"/>
</dbReference>
<proteinExistence type="inferred from homology"/>
<protein>
    <submittedName>
        <fullName evidence="10">Cytochrome P450</fullName>
    </submittedName>
</protein>
<evidence type="ECO:0000256" key="9">
    <source>
        <dbReference type="RuleBase" id="RU000461"/>
    </source>
</evidence>
<dbReference type="PRINTS" id="PR00463">
    <property type="entry name" value="EP450I"/>
</dbReference>
<keyword evidence="4 8" id="KW-0479">Metal-binding</keyword>
<evidence type="ECO:0000313" key="10">
    <source>
        <dbReference type="EMBL" id="KAH6693568.1"/>
    </source>
</evidence>
<dbReference type="InterPro" id="IPR017972">
    <property type="entry name" value="Cyt_P450_CS"/>
</dbReference>
<dbReference type="GO" id="GO:0016705">
    <property type="term" value="F:oxidoreductase activity, acting on paired donors, with incorporation or reduction of molecular oxygen"/>
    <property type="evidence" value="ECO:0007669"/>
    <property type="project" value="InterPro"/>
</dbReference>
<keyword evidence="11" id="KW-1185">Reference proteome</keyword>
<evidence type="ECO:0000256" key="2">
    <source>
        <dbReference type="ARBA" id="ARBA00010617"/>
    </source>
</evidence>
<name>A0A9P8VJY4_9PEZI</name>
<evidence type="ECO:0000256" key="4">
    <source>
        <dbReference type="ARBA" id="ARBA00022723"/>
    </source>
</evidence>
<dbReference type="OrthoDB" id="2789670at2759"/>
<evidence type="ECO:0000256" key="1">
    <source>
        <dbReference type="ARBA" id="ARBA00001971"/>
    </source>
</evidence>
<dbReference type="PANTHER" id="PTHR46300">
    <property type="entry name" value="P450, PUTATIVE (EUROFUNG)-RELATED-RELATED"/>
    <property type="match status" value="1"/>
</dbReference>
<dbReference type="InterPro" id="IPR036396">
    <property type="entry name" value="Cyt_P450_sf"/>
</dbReference>
<dbReference type="PANTHER" id="PTHR46300:SF7">
    <property type="entry name" value="P450, PUTATIVE (EUROFUNG)-RELATED"/>
    <property type="match status" value="1"/>
</dbReference>
<evidence type="ECO:0000256" key="6">
    <source>
        <dbReference type="ARBA" id="ARBA00023004"/>
    </source>
</evidence>
<accession>A0A9P8VJY4</accession>
<dbReference type="GO" id="GO:0005506">
    <property type="term" value="F:iron ion binding"/>
    <property type="evidence" value="ECO:0007669"/>
    <property type="project" value="InterPro"/>
</dbReference>
<feature type="binding site" description="axial binding residue" evidence="8">
    <location>
        <position position="445"/>
    </location>
    <ligand>
        <name>heme</name>
        <dbReference type="ChEBI" id="CHEBI:30413"/>
    </ligand>
    <ligandPart>
        <name>Fe</name>
        <dbReference type="ChEBI" id="CHEBI:18248"/>
    </ligandPart>
</feature>
<sequence length="531" mass="59062">MAGLNFSDSHVAFLALLGVAGSVIVFASRNRSRLPPPPPGPKGLPLLGNLNDLPTPGILEAHHWLEHKKLYGPLSSVSIFGQRLVIINDADLAFELLEKRSAKHSSRPKQIFAGEMVGWENSLGLSPYNSRFRAHRKNMSRIIGSKPAAAQYNDLQEAEVGHFLMHVLQSPDDLFDHIRRASGSVILKIAYGYTAESVGHDTLIDMAGDAMDKFARAAVPGAFMVDILPILRYLPEWFPGAGFKKAAREWWAELTQVAEKPYAFVKQQLARGKDDKSFLARLLDAGDSTDEEKWTNKWSAMSLYVAGADTTVSSIECFFLAMILFPDVQKKAQEEIDRVVGTNRLPTIADRPALPYIEAVVKEVLRWHPVAPMALPHTSTEEDVISGYSIRKGTILLANVWHFTHDPDVYEHPMAFMPERFLEGEGRAIAPDPNQFVFGFGRRVCPGRLLADNALYLSIVQSLAVFKMDKAVENGVEITPEVKFTPGIVSHPLPFKHHITPRSSAHRMLIESIEKTYPWEKSDGGLLEQLS</sequence>
<reference evidence="10" key="1">
    <citation type="journal article" date="2021" name="Nat. Commun.">
        <title>Genetic determinants of endophytism in the Arabidopsis root mycobiome.</title>
        <authorList>
            <person name="Mesny F."/>
            <person name="Miyauchi S."/>
            <person name="Thiergart T."/>
            <person name="Pickel B."/>
            <person name="Atanasova L."/>
            <person name="Karlsson M."/>
            <person name="Huettel B."/>
            <person name="Barry K.W."/>
            <person name="Haridas S."/>
            <person name="Chen C."/>
            <person name="Bauer D."/>
            <person name="Andreopoulos W."/>
            <person name="Pangilinan J."/>
            <person name="LaButti K."/>
            <person name="Riley R."/>
            <person name="Lipzen A."/>
            <person name="Clum A."/>
            <person name="Drula E."/>
            <person name="Henrissat B."/>
            <person name="Kohler A."/>
            <person name="Grigoriev I.V."/>
            <person name="Martin F.M."/>
            <person name="Hacquard S."/>
        </authorList>
    </citation>
    <scope>NUCLEOTIDE SEQUENCE</scope>
    <source>
        <strain evidence="10">MPI-SDFR-AT-0117</strain>
    </source>
</reference>
<evidence type="ECO:0000256" key="8">
    <source>
        <dbReference type="PIRSR" id="PIRSR602401-1"/>
    </source>
</evidence>
<keyword evidence="6 8" id="KW-0408">Iron</keyword>
<dbReference type="AlphaFoldDB" id="A0A9P8VJY4"/>
<dbReference type="CDD" id="cd11065">
    <property type="entry name" value="CYP64-like"/>
    <property type="match status" value="1"/>
</dbReference>
<comment type="caution">
    <text evidence="10">The sequence shown here is derived from an EMBL/GenBank/DDBJ whole genome shotgun (WGS) entry which is preliminary data.</text>
</comment>
<dbReference type="Pfam" id="PF00067">
    <property type="entry name" value="p450"/>
    <property type="match status" value="1"/>
</dbReference>
<keyword evidence="3 8" id="KW-0349">Heme</keyword>
<dbReference type="EMBL" id="JAGSXJ010000003">
    <property type="protein sequence ID" value="KAH6693568.1"/>
    <property type="molecule type" value="Genomic_DNA"/>
</dbReference>
<organism evidence="10 11">
    <name type="scientific">Plectosphaerella plurivora</name>
    <dbReference type="NCBI Taxonomy" id="936078"/>
    <lineage>
        <taxon>Eukaryota</taxon>
        <taxon>Fungi</taxon>
        <taxon>Dikarya</taxon>
        <taxon>Ascomycota</taxon>
        <taxon>Pezizomycotina</taxon>
        <taxon>Sordariomycetes</taxon>
        <taxon>Hypocreomycetidae</taxon>
        <taxon>Glomerellales</taxon>
        <taxon>Plectosphaerellaceae</taxon>
        <taxon>Plectosphaerella</taxon>
    </lineage>
</organism>
<dbReference type="InterPro" id="IPR050364">
    <property type="entry name" value="Cytochrome_P450_fung"/>
</dbReference>
<evidence type="ECO:0000256" key="3">
    <source>
        <dbReference type="ARBA" id="ARBA00022617"/>
    </source>
</evidence>
<dbReference type="PROSITE" id="PS00086">
    <property type="entry name" value="CYTOCHROME_P450"/>
    <property type="match status" value="1"/>
</dbReference>